<comment type="subcellular location">
    <subcellularLocation>
        <location evidence="1">Plastid</location>
        <location evidence="1">Chloroplast</location>
    </subcellularLocation>
</comment>
<keyword evidence="3" id="KW-0689">Ribosomal protein</keyword>
<dbReference type="SUPFAM" id="SSF53137">
    <property type="entry name" value="Translational machinery components"/>
    <property type="match status" value="1"/>
</dbReference>
<keyword evidence="4" id="KW-0687">Ribonucleoprotein</keyword>
<dbReference type="EMBL" id="LS992577">
    <property type="protein sequence ID" value="SYZ47140.1"/>
    <property type="molecule type" value="Genomic_DNA"/>
</dbReference>
<evidence type="ECO:0000256" key="3">
    <source>
        <dbReference type="ARBA" id="ARBA00022980"/>
    </source>
</evidence>
<organism evidence="5">
    <name type="scientific">Plasmodiophora brassicae</name>
    <name type="common">Clubroot disease agent</name>
    <dbReference type="NCBI Taxonomy" id="37360"/>
    <lineage>
        <taxon>Eukaryota</taxon>
        <taxon>Sar</taxon>
        <taxon>Rhizaria</taxon>
        <taxon>Endomyxa</taxon>
        <taxon>Phytomyxea</taxon>
        <taxon>Plasmodiophorida</taxon>
        <taxon>Plasmodiophoridae</taxon>
        <taxon>Plasmodiophora</taxon>
    </lineage>
</organism>
<geneLocation type="mitochondrion" evidence="5"/>
<proteinExistence type="inferred from homology"/>
<dbReference type="GO" id="GO:1990904">
    <property type="term" value="C:ribonucleoprotein complex"/>
    <property type="evidence" value="ECO:0007669"/>
    <property type="project" value="UniProtKB-KW"/>
</dbReference>
<reference evidence="5" key="1">
    <citation type="submission" date="2018-05" db="EMBL/GenBank/DDBJ databases">
        <authorList>
            <person name="Fogelqvist J."/>
        </authorList>
    </citation>
    <scope>NUCLEOTIDE SEQUENCE [LARGE SCALE GENOMIC DNA]</scope>
</reference>
<evidence type="ECO:0000313" key="5">
    <source>
        <dbReference type="EMBL" id="SYZ47140.1"/>
    </source>
</evidence>
<sequence>MGRGFNTYSLKHKFQFRKLRRTLLSFRKRSCILNIKITLNNIYLTLSDWFGQIIMVKSGGLLKLPGSGRNTNYALELLILDAIKQLTLLNTKHIVLKFDHRVLRKKKMILKLLKKFNIKIFLIRLIMCKVHNGITLAKKRRV</sequence>
<gene>
    <name evidence="5" type="ORF">PLBR_LOCUS49</name>
</gene>
<dbReference type="GO" id="GO:0006412">
    <property type="term" value="P:translation"/>
    <property type="evidence" value="ECO:0007669"/>
    <property type="project" value="InterPro"/>
</dbReference>
<dbReference type="AlphaFoldDB" id="A0A3P3YW74"/>
<dbReference type="GO" id="GO:0005840">
    <property type="term" value="C:ribosome"/>
    <property type="evidence" value="ECO:0007669"/>
    <property type="project" value="UniProtKB-KW"/>
</dbReference>
<dbReference type="Gene3D" id="3.30.420.80">
    <property type="entry name" value="Ribosomal protein S11"/>
    <property type="match status" value="1"/>
</dbReference>
<protein>
    <submittedName>
        <fullName evidence="5">9d4c8d12-c8e8-46d5-8291-4e4d019c0df3-CDS</fullName>
    </submittedName>
</protein>
<dbReference type="GO" id="GO:0003735">
    <property type="term" value="F:structural constituent of ribosome"/>
    <property type="evidence" value="ECO:0007669"/>
    <property type="project" value="InterPro"/>
</dbReference>
<dbReference type="InterPro" id="IPR001971">
    <property type="entry name" value="Ribosomal_uS11"/>
</dbReference>
<keyword evidence="5" id="KW-0496">Mitochondrion</keyword>
<evidence type="ECO:0000256" key="4">
    <source>
        <dbReference type="ARBA" id="ARBA00023274"/>
    </source>
</evidence>
<dbReference type="PIRSF" id="PIRSF002131">
    <property type="entry name" value="Ribosomal_S11"/>
    <property type="match status" value="1"/>
</dbReference>
<dbReference type="GO" id="GO:0009507">
    <property type="term" value="C:chloroplast"/>
    <property type="evidence" value="ECO:0007669"/>
    <property type="project" value="UniProtKB-SubCell"/>
</dbReference>
<accession>A0A3P3YW74</accession>
<name>A0A3P3YW74_PLABS</name>
<comment type="similarity">
    <text evidence="2">Belongs to the universal ribosomal protein uS11 family.</text>
</comment>
<evidence type="ECO:0000256" key="1">
    <source>
        <dbReference type="ARBA" id="ARBA00004229"/>
    </source>
</evidence>
<dbReference type="InterPro" id="IPR036967">
    <property type="entry name" value="Ribosomal_uS11_sf"/>
</dbReference>
<evidence type="ECO:0000256" key="2">
    <source>
        <dbReference type="ARBA" id="ARBA00006194"/>
    </source>
</evidence>